<dbReference type="Gene3D" id="3.40.50.1820">
    <property type="entry name" value="alpha/beta hydrolase"/>
    <property type="match status" value="1"/>
</dbReference>
<protein>
    <submittedName>
        <fullName evidence="2">Predicted alpha/beta hydrolase</fullName>
    </submittedName>
</protein>
<name>A0A1A8Z5M5_9ACTN</name>
<keyword evidence="3" id="KW-1185">Reference proteome</keyword>
<organism evidence="2 3">
    <name type="scientific">Micromonospora narathiwatensis</name>
    <dbReference type="NCBI Taxonomy" id="299146"/>
    <lineage>
        <taxon>Bacteria</taxon>
        <taxon>Bacillati</taxon>
        <taxon>Actinomycetota</taxon>
        <taxon>Actinomycetes</taxon>
        <taxon>Micromonosporales</taxon>
        <taxon>Micromonosporaceae</taxon>
        <taxon>Micromonospora</taxon>
    </lineage>
</organism>
<dbReference type="InterPro" id="IPR017208">
    <property type="entry name" value="UCP037442_abhydr"/>
</dbReference>
<feature type="domain" description="Serine aminopeptidase S33" evidence="1">
    <location>
        <begin position="46"/>
        <end position="264"/>
    </location>
</feature>
<evidence type="ECO:0000313" key="2">
    <source>
        <dbReference type="EMBL" id="SBT39112.1"/>
    </source>
</evidence>
<gene>
    <name evidence="2" type="ORF">GA0070621_0591</name>
</gene>
<evidence type="ECO:0000313" key="3">
    <source>
        <dbReference type="Proteomes" id="UP000198765"/>
    </source>
</evidence>
<dbReference type="AlphaFoldDB" id="A0A1A8Z5M5"/>
<dbReference type="PATRIC" id="fig|299146.4.peg.601"/>
<keyword evidence="2" id="KW-0378">Hydrolase</keyword>
<dbReference type="InterPro" id="IPR050228">
    <property type="entry name" value="Carboxylesterase_BioH"/>
</dbReference>
<proteinExistence type="predicted"/>
<dbReference type="EMBL" id="LT594324">
    <property type="protein sequence ID" value="SBT39112.1"/>
    <property type="molecule type" value="Genomic_DNA"/>
</dbReference>
<dbReference type="SUPFAM" id="SSF53474">
    <property type="entry name" value="alpha/beta-Hydrolases"/>
    <property type="match status" value="1"/>
</dbReference>
<dbReference type="InterPro" id="IPR022742">
    <property type="entry name" value="Hydrolase_4"/>
</dbReference>
<dbReference type="InterPro" id="IPR029058">
    <property type="entry name" value="AB_hydrolase_fold"/>
</dbReference>
<reference evidence="2 3" key="1">
    <citation type="submission" date="2016-06" db="EMBL/GenBank/DDBJ databases">
        <authorList>
            <person name="Kjaerup R.B."/>
            <person name="Dalgaard T.S."/>
            <person name="Juul-Madsen H.R."/>
        </authorList>
    </citation>
    <scope>NUCLEOTIDE SEQUENCE [LARGE SCALE GENOMIC DNA]</scope>
    <source>
        <strain evidence="2 3">DSM 45248</strain>
    </source>
</reference>
<dbReference type="PANTHER" id="PTHR43194:SF2">
    <property type="entry name" value="PEROXISOMAL MEMBRANE PROTEIN LPX1"/>
    <property type="match status" value="1"/>
</dbReference>
<dbReference type="PIRSF" id="PIRSF037442">
    <property type="entry name" value="UCP037442_abhydr"/>
    <property type="match status" value="1"/>
</dbReference>
<evidence type="ECO:0000259" key="1">
    <source>
        <dbReference type="Pfam" id="PF12146"/>
    </source>
</evidence>
<dbReference type="Proteomes" id="UP000198765">
    <property type="component" value="Chromosome I"/>
</dbReference>
<dbReference type="GO" id="GO:0016787">
    <property type="term" value="F:hydrolase activity"/>
    <property type="evidence" value="ECO:0007669"/>
    <property type="project" value="UniProtKB-KW"/>
</dbReference>
<dbReference type="Pfam" id="PF12146">
    <property type="entry name" value="Hydrolase_4"/>
    <property type="match status" value="1"/>
</dbReference>
<dbReference type="PANTHER" id="PTHR43194">
    <property type="entry name" value="HYDROLASE ALPHA/BETA FOLD FAMILY"/>
    <property type="match status" value="1"/>
</dbReference>
<accession>A0A1A8Z5M5</accession>
<sequence length="298" mass="31584">MLPIGSLPPYAGPVNGEYTQEFVDVDGARLGVQVYPEPAGPPGAPVVLIWPAMGVRARYYRPFAAALRDAGLAVIVVDLRGTGESTPPPARTCRYGYAELTADVGAVLDALKPRLDGRVRVLLGHSLGGQVAVLHQALHDADAVDGLALVAVGLPWWRGYPGPHGWGVLAFTQGIAAVARLLGVWPGWGFGGRQARGVIRDWAYTARTGRFPVLDGVDAEAAVGRVRTPVLAVSVDDDQYTPHETLDHLCAKLTAAPVTRHRYPVAEAGAPLDHFTWVRAAAPLAARIAAFAAALPRR</sequence>